<gene>
    <name evidence="1" type="ORF">ARMGADRAFT_1088313</name>
</gene>
<proteinExistence type="predicted"/>
<dbReference type="Proteomes" id="UP000217790">
    <property type="component" value="Unassembled WGS sequence"/>
</dbReference>
<evidence type="ECO:0000313" key="2">
    <source>
        <dbReference type="Proteomes" id="UP000217790"/>
    </source>
</evidence>
<sequence length="82" mass="9839">MPFKNFRDACKQVMECSRERTRRIWDRIRGREGLTADWDRRTPYQIFHHQRSIAQYWSDDDMPNVMGVGVDDTSVDSEEMLV</sequence>
<dbReference type="AlphaFoldDB" id="A0A2H3CN94"/>
<protein>
    <submittedName>
        <fullName evidence="1">Uncharacterized protein</fullName>
    </submittedName>
</protein>
<dbReference type="InParanoid" id="A0A2H3CN94"/>
<evidence type="ECO:0000313" key="1">
    <source>
        <dbReference type="EMBL" id="PBK84541.1"/>
    </source>
</evidence>
<reference evidence="2" key="1">
    <citation type="journal article" date="2017" name="Nat. Ecol. Evol.">
        <title>Genome expansion and lineage-specific genetic innovations in the forest pathogenic fungi Armillaria.</title>
        <authorList>
            <person name="Sipos G."/>
            <person name="Prasanna A.N."/>
            <person name="Walter M.C."/>
            <person name="O'Connor E."/>
            <person name="Balint B."/>
            <person name="Krizsan K."/>
            <person name="Kiss B."/>
            <person name="Hess J."/>
            <person name="Varga T."/>
            <person name="Slot J."/>
            <person name="Riley R."/>
            <person name="Boka B."/>
            <person name="Rigling D."/>
            <person name="Barry K."/>
            <person name="Lee J."/>
            <person name="Mihaltcheva S."/>
            <person name="LaButti K."/>
            <person name="Lipzen A."/>
            <person name="Waldron R."/>
            <person name="Moloney N.M."/>
            <person name="Sperisen C."/>
            <person name="Kredics L."/>
            <person name="Vagvoelgyi C."/>
            <person name="Patrignani A."/>
            <person name="Fitzpatrick D."/>
            <person name="Nagy I."/>
            <person name="Doyle S."/>
            <person name="Anderson J.B."/>
            <person name="Grigoriev I.V."/>
            <person name="Gueldener U."/>
            <person name="Muensterkoetter M."/>
            <person name="Nagy L.G."/>
        </authorList>
    </citation>
    <scope>NUCLEOTIDE SEQUENCE [LARGE SCALE GENOMIC DNA]</scope>
    <source>
        <strain evidence="2">Ar21-2</strain>
    </source>
</reference>
<keyword evidence="2" id="KW-1185">Reference proteome</keyword>
<dbReference type="EMBL" id="KZ293697">
    <property type="protein sequence ID" value="PBK84541.1"/>
    <property type="molecule type" value="Genomic_DNA"/>
</dbReference>
<name>A0A2H3CN94_ARMGA</name>
<organism evidence="1 2">
    <name type="scientific">Armillaria gallica</name>
    <name type="common">Bulbous honey fungus</name>
    <name type="synonym">Armillaria bulbosa</name>
    <dbReference type="NCBI Taxonomy" id="47427"/>
    <lineage>
        <taxon>Eukaryota</taxon>
        <taxon>Fungi</taxon>
        <taxon>Dikarya</taxon>
        <taxon>Basidiomycota</taxon>
        <taxon>Agaricomycotina</taxon>
        <taxon>Agaricomycetes</taxon>
        <taxon>Agaricomycetidae</taxon>
        <taxon>Agaricales</taxon>
        <taxon>Marasmiineae</taxon>
        <taxon>Physalacriaceae</taxon>
        <taxon>Armillaria</taxon>
    </lineage>
</organism>
<accession>A0A2H3CN94</accession>